<evidence type="ECO:0000313" key="19">
    <source>
        <dbReference type="Proteomes" id="UP000077469"/>
    </source>
</evidence>
<dbReference type="HAMAP" id="MF_02089">
    <property type="entry name" value="QueH"/>
    <property type="match status" value="1"/>
</dbReference>
<dbReference type="Pfam" id="PF02677">
    <property type="entry name" value="QueH"/>
    <property type="match status" value="1"/>
</dbReference>
<dbReference type="InterPro" id="IPR003828">
    <property type="entry name" value="QueH"/>
</dbReference>
<evidence type="ECO:0000256" key="5">
    <source>
        <dbReference type="ARBA" id="ARBA00016895"/>
    </source>
</evidence>
<reference evidence="18 19" key="1">
    <citation type="submission" date="2014-01" db="EMBL/GenBank/DDBJ databases">
        <title>Genome sequencing of Thermotog hypogea.</title>
        <authorList>
            <person name="Zhang X."/>
            <person name="Alvare G."/>
            <person name="Fristensky B."/>
            <person name="Chen L."/>
            <person name="Suen T."/>
            <person name="Chen Q."/>
            <person name="Ma K."/>
        </authorList>
    </citation>
    <scope>NUCLEOTIDE SEQUENCE [LARGE SCALE GENOMIC DNA]</scope>
    <source>
        <strain evidence="18 19">DSM 11164</strain>
    </source>
</reference>
<feature type="disulfide bond" description="Redox-active" evidence="17">
    <location>
        <begin position="167"/>
        <end position="169"/>
    </location>
</feature>
<feature type="binding site" evidence="17">
    <location>
        <position position="7"/>
    </location>
    <ligand>
        <name>[4Fe-4S] cluster</name>
        <dbReference type="ChEBI" id="CHEBI:49883"/>
    </ligand>
</feature>
<feature type="binding site" evidence="17">
    <location>
        <position position="6"/>
    </location>
    <ligand>
        <name>[4Fe-4S] cluster</name>
        <dbReference type="ChEBI" id="CHEBI:49883"/>
    </ligand>
</feature>
<evidence type="ECO:0000256" key="16">
    <source>
        <dbReference type="ARBA" id="ARBA00047415"/>
    </source>
</evidence>
<dbReference type="GO" id="GO:0052693">
    <property type="term" value="F:epoxyqueuosine reductase activity"/>
    <property type="evidence" value="ECO:0007669"/>
    <property type="project" value="UniProtKB-UniRule"/>
</dbReference>
<dbReference type="PANTHER" id="PTHR36701:SF1">
    <property type="entry name" value="EPOXYQUEUOSINE REDUCTASE QUEH"/>
    <property type="match status" value="1"/>
</dbReference>
<evidence type="ECO:0000256" key="12">
    <source>
        <dbReference type="ARBA" id="ARBA00023014"/>
    </source>
</evidence>
<dbReference type="RefSeq" id="WP_031504146.1">
    <property type="nucleotide sequence ID" value="NC_022795.1"/>
</dbReference>
<dbReference type="OrthoDB" id="9801033at2"/>
<evidence type="ECO:0000256" key="7">
    <source>
        <dbReference type="ARBA" id="ARBA00022694"/>
    </source>
</evidence>
<keyword evidence="13 17" id="KW-1015">Disulfide bond</keyword>
<evidence type="ECO:0000256" key="3">
    <source>
        <dbReference type="ARBA" id="ARBA00008207"/>
    </source>
</evidence>
<dbReference type="EMBL" id="CP007141">
    <property type="protein sequence ID" value="AJC74093.1"/>
    <property type="molecule type" value="Genomic_DNA"/>
</dbReference>
<dbReference type="PATRIC" id="fig|1123384.7.peg.1564"/>
<keyword evidence="10 17" id="KW-0560">Oxidoreductase</keyword>
<evidence type="ECO:0000256" key="9">
    <source>
        <dbReference type="ARBA" id="ARBA00022785"/>
    </source>
</evidence>
<keyword evidence="12 17" id="KW-0411">Iron-sulfur</keyword>
<dbReference type="GO" id="GO:0046872">
    <property type="term" value="F:metal ion binding"/>
    <property type="evidence" value="ECO:0007669"/>
    <property type="project" value="UniProtKB-KW"/>
</dbReference>
<feature type="binding site" evidence="17">
    <location>
        <position position="85"/>
    </location>
    <ligand>
        <name>[4Fe-4S] cluster</name>
        <dbReference type="ChEBI" id="CHEBI:49883"/>
    </ligand>
</feature>
<keyword evidence="9 17" id="KW-0671">Queuosine biosynthesis</keyword>
<keyword evidence="14 17" id="KW-0676">Redox-active center</keyword>
<protein>
    <recommendedName>
        <fullName evidence="5 17">Epoxyqueuosine reductase QueH</fullName>
        <ecNumber evidence="4 17">1.17.99.6</ecNumber>
    </recommendedName>
    <alternativeName>
        <fullName evidence="15 17">Queuosine biosynthesis protein QueH</fullName>
    </alternativeName>
</protein>
<evidence type="ECO:0000256" key="6">
    <source>
        <dbReference type="ARBA" id="ARBA00022485"/>
    </source>
</evidence>
<keyword evidence="7 17" id="KW-0819">tRNA processing</keyword>
<evidence type="ECO:0000256" key="4">
    <source>
        <dbReference type="ARBA" id="ARBA00012622"/>
    </source>
</evidence>
<comment type="catalytic activity">
    <reaction evidence="16 17">
        <text>epoxyqueuosine(34) in tRNA + AH2 = queuosine(34) in tRNA + A + H2O</text>
        <dbReference type="Rhea" id="RHEA:32159"/>
        <dbReference type="Rhea" id="RHEA-COMP:18571"/>
        <dbReference type="Rhea" id="RHEA-COMP:18582"/>
        <dbReference type="ChEBI" id="CHEBI:13193"/>
        <dbReference type="ChEBI" id="CHEBI:15377"/>
        <dbReference type="ChEBI" id="CHEBI:17499"/>
        <dbReference type="ChEBI" id="CHEBI:194431"/>
        <dbReference type="ChEBI" id="CHEBI:194443"/>
        <dbReference type="EC" id="1.17.99.6"/>
    </reaction>
</comment>
<gene>
    <name evidence="17" type="primary">queH</name>
    <name evidence="18" type="ORF">AJ81_07800</name>
</gene>
<proteinExistence type="inferred from homology"/>
<evidence type="ECO:0000256" key="2">
    <source>
        <dbReference type="ARBA" id="ARBA00004691"/>
    </source>
</evidence>
<comment type="function">
    <text evidence="1 17">Catalyzes the conversion of epoxyqueuosine (oQ) to queuosine (Q), which is a hypermodified base found in the wobble positions of tRNA(Asp), tRNA(Asn), tRNA(His) and tRNA(Tyr).</text>
</comment>
<dbReference type="UniPathway" id="UPA00392"/>
<dbReference type="PaxDb" id="1123384-AJ81_07800"/>
<dbReference type="KEGG" id="phy:AJ81_07800"/>
<evidence type="ECO:0000313" key="18">
    <source>
        <dbReference type="EMBL" id="AJC74093.1"/>
    </source>
</evidence>
<evidence type="ECO:0000256" key="11">
    <source>
        <dbReference type="ARBA" id="ARBA00023004"/>
    </source>
</evidence>
<sequence>MLLHVCCAPDATVAVERLRMAKIEPVLFFYNPNIEPEEEFDRRLQAVVKLSQLCNLKLIALEKGKEEWHKSVADFLNLGERSKRCEECIRHRLIVTAQFASDMGYGVFATTLTTSPKKDAKLINSIGAELEKQFKISYMPSDFKKKDGFLRSVQLSRELGLYRQNYCGCLRSLQEREEKNALRARQR</sequence>
<evidence type="ECO:0000256" key="17">
    <source>
        <dbReference type="HAMAP-Rule" id="MF_02089"/>
    </source>
</evidence>
<dbReference type="GO" id="GO:0008616">
    <property type="term" value="P:tRNA queuosine(34) biosynthetic process"/>
    <property type="evidence" value="ECO:0007669"/>
    <property type="project" value="UniProtKB-UniRule"/>
</dbReference>
<evidence type="ECO:0000256" key="14">
    <source>
        <dbReference type="ARBA" id="ARBA00023284"/>
    </source>
</evidence>
<keyword evidence="8 17" id="KW-0479">Metal-binding</keyword>
<dbReference type="STRING" id="1123384.AJ81_07800"/>
<dbReference type="EC" id="1.17.99.6" evidence="4 17"/>
<keyword evidence="11 17" id="KW-0408">Iron</keyword>
<organism evidence="18 19">
    <name type="scientific">Pseudothermotoga hypogea DSM 11164 = NBRC 106472</name>
    <dbReference type="NCBI Taxonomy" id="1123384"/>
    <lineage>
        <taxon>Bacteria</taxon>
        <taxon>Thermotogati</taxon>
        <taxon>Thermotogota</taxon>
        <taxon>Thermotogae</taxon>
        <taxon>Thermotogales</taxon>
        <taxon>Thermotogaceae</taxon>
        <taxon>Pseudothermotoga</taxon>
    </lineage>
</organism>
<dbReference type="GO" id="GO:0051539">
    <property type="term" value="F:4 iron, 4 sulfur cluster binding"/>
    <property type="evidence" value="ECO:0007669"/>
    <property type="project" value="UniProtKB-UniRule"/>
</dbReference>
<evidence type="ECO:0000256" key="1">
    <source>
        <dbReference type="ARBA" id="ARBA00002268"/>
    </source>
</evidence>
<comment type="pathway">
    <text evidence="2 17">tRNA modification; tRNA-queuosine biosynthesis.</text>
</comment>
<evidence type="ECO:0000256" key="15">
    <source>
        <dbReference type="ARBA" id="ARBA00031446"/>
    </source>
</evidence>
<evidence type="ECO:0000256" key="13">
    <source>
        <dbReference type="ARBA" id="ARBA00023157"/>
    </source>
</evidence>
<accession>A0A0X1KS64</accession>
<evidence type="ECO:0000256" key="10">
    <source>
        <dbReference type="ARBA" id="ARBA00023002"/>
    </source>
</evidence>
<dbReference type="Proteomes" id="UP000077469">
    <property type="component" value="Chromosome"/>
</dbReference>
<evidence type="ECO:0000256" key="8">
    <source>
        <dbReference type="ARBA" id="ARBA00022723"/>
    </source>
</evidence>
<keyword evidence="19" id="KW-1185">Reference proteome</keyword>
<feature type="binding site" evidence="17">
    <location>
        <position position="88"/>
    </location>
    <ligand>
        <name>[4Fe-4S] cluster</name>
        <dbReference type="ChEBI" id="CHEBI:49883"/>
    </ligand>
</feature>
<name>A0A0X1KS64_9THEM</name>
<dbReference type="PANTHER" id="PTHR36701">
    <property type="entry name" value="EPOXYQUEUOSINE REDUCTASE QUEH"/>
    <property type="match status" value="1"/>
</dbReference>
<keyword evidence="6 17" id="KW-0004">4Fe-4S</keyword>
<comment type="similarity">
    <text evidence="3 17">Belongs to the QueH family.</text>
</comment>
<dbReference type="AlphaFoldDB" id="A0A0X1KS64"/>